<evidence type="ECO:0000256" key="1">
    <source>
        <dbReference type="SAM" id="MobiDB-lite"/>
    </source>
</evidence>
<protein>
    <submittedName>
        <fullName evidence="2">(spotted green pufferfish) hypothetical protein</fullName>
    </submittedName>
</protein>
<feature type="compositionally biased region" description="Basic and acidic residues" evidence="1">
    <location>
        <begin position="12"/>
        <end position="22"/>
    </location>
</feature>
<evidence type="ECO:0000313" key="2">
    <source>
        <dbReference type="EMBL" id="CAF97164.1"/>
    </source>
</evidence>
<organism evidence="2">
    <name type="scientific">Tetraodon nigroviridis</name>
    <name type="common">Spotted green pufferfish</name>
    <name type="synonym">Chelonodon nigroviridis</name>
    <dbReference type="NCBI Taxonomy" id="99883"/>
    <lineage>
        <taxon>Eukaryota</taxon>
        <taxon>Metazoa</taxon>
        <taxon>Chordata</taxon>
        <taxon>Craniata</taxon>
        <taxon>Vertebrata</taxon>
        <taxon>Euteleostomi</taxon>
        <taxon>Actinopterygii</taxon>
        <taxon>Neopterygii</taxon>
        <taxon>Teleostei</taxon>
        <taxon>Neoteleostei</taxon>
        <taxon>Acanthomorphata</taxon>
        <taxon>Eupercaria</taxon>
        <taxon>Tetraodontiformes</taxon>
        <taxon>Tetradontoidea</taxon>
        <taxon>Tetraodontidae</taxon>
        <taxon>Tetraodon</taxon>
    </lineage>
</organism>
<dbReference type="EMBL" id="CAAE01014533">
    <property type="protein sequence ID" value="CAF97164.1"/>
    <property type="molecule type" value="Genomic_DNA"/>
</dbReference>
<accession>Q4SQB8</accession>
<name>Q4SQB8_TETNG</name>
<feature type="region of interest" description="Disordered" evidence="1">
    <location>
        <begin position="1"/>
        <end position="42"/>
    </location>
</feature>
<dbReference type="AlphaFoldDB" id="Q4SQB8"/>
<gene>
    <name evidence="2" type="ORF">GSTENG00014436001</name>
</gene>
<dbReference type="KEGG" id="tng:GSTEN00014436G001"/>
<reference evidence="2" key="1">
    <citation type="journal article" date="2004" name="Nature">
        <title>Genome duplication in the teleost fish Tetraodon nigroviridis reveals the early vertebrate proto-karyotype.</title>
        <authorList>
            <person name="Jaillon O."/>
            <person name="Aury J.-M."/>
            <person name="Brunet F."/>
            <person name="Petit J.-L."/>
            <person name="Stange-Thomann N."/>
            <person name="Mauceli E."/>
            <person name="Bouneau L."/>
            <person name="Fischer C."/>
            <person name="Ozouf-Costaz C."/>
            <person name="Bernot A."/>
            <person name="Nicaud S."/>
            <person name="Jaffe D."/>
            <person name="Fisher S."/>
            <person name="Lutfalla G."/>
            <person name="Dossat C."/>
            <person name="Segurens B."/>
            <person name="Dasilva C."/>
            <person name="Salanoubat M."/>
            <person name="Levy M."/>
            <person name="Boudet N."/>
            <person name="Castellano S."/>
            <person name="Anthouard V."/>
            <person name="Jubin C."/>
            <person name="Castelli V."/>
            <person name="Katinka M."/>
            <person name="Vacherie B."/>
            <person name="Biemont C."/>
            <person name="Skalli Z."/>
            <person name="Cattolico L."/>
            <person name="Poulain J."/>
            <person name="De Berardinis V."/>
            <person name="Cruaud C."/>
            <person name="Duprat S."/>
            <person name="Brottier P."/>
            <person name="Coutanceau J.-P."/>
            <person name="Gouzy J."/>
            <person name="Parra G."/>
            <person name="Lardier G."/>
            <person name="Chapple C."/>
            <person name="McKernan K.J."/>
            <person name="McEwan P."/>
            <person name="Bosak S."/>
            <person name="Kellis M."/>
            <person name="Volff J.-N."/>
            <person name="Guigo R."/>
            <person name="Zody M.C."/>
            <person name="Mesirov J."/>
            <person name="Lindblad-Toh K."/>
            <person name="Birren B."/>
            <person name="Nusbaum C."/>
            <person name="Kahn D."/>
            <person name="Robinson-Rechavi M."/>
            <person name="Laudet V."/>
            <person name="Schachter V."/>
            <person name="Quetier F."/>
            <person name="Saurin W."/>
            <person name="Scarpelli C."/>
            <person name="Wincker P."/>
            <person name="Lander E.S."/>
            <person name="Weissenbach J."/>
            <person name="Roest Crollius H."/>
        </authorList>
    </citation>
    <scope>NUCLEOTIDE SEQUENCE [LARGE SCALE GENOMIC DNA]</scope>
</reference>
<sequence>MASLAADGGGGRGRDPRKRETAEGQPPQQNQPMSWLSEVSGYSQSAHASWSKGGIIPLLGINGELAGQTSELKSGHQTRLRGNI</sequence>
<proteinExistence type="predicted"/>
<reference evidence="2" key="2">
    <citation type="submission" date="2004-02" db="EMBL/GenBank/DDBJ databases">
        <authorList>
            <consortium name="Genoscope"/>
            <consortium name="Whitehead Institute Centre for Genome Research"/>
        </authorList>
    </citation>
    <scope>NUCLEOTIDE SEQUENCE</scope>
</reference>
<comment type="caution">
    <text evidence="2">The sequence shown here is derived from an EMBL/GenBank/DDBJ whole genome shotgun (WGS) entry which is preliminary data.</text>
</comment>